<dbReference type="Pfam" id="PF01850">
    <property type="entry name" value="PIN"/>
    <property type="match status" value="1"/>
</dbReference>
<dbReference type="GO" id="GO:0000287">
    <property type="term" value="F:magnesium ion binding"/>
    <property type="evidence" value="ECO:0007669"/>
    <property type="project" value="UniProtKB-UniRule"/>
</dbReference>
<dbReference type="InterPro" id="IPR029060">
    <property type="entry name" value="PIN-like_dom_sf"/>
</dbReference>
<comment type="similarity">
    <text evidence="6">Belongs to the PINc/VapC protein family.</text>
</comment>
<dbReference type="EMBL" id="LT629791">
    <property type="protein sequence ID" value="SDU78219.1"/>
    <property type="molecule type" value="Genomic_DNA"/>
</dbReference>
<feature type="domain" description="PIN" evidence="7">
    <location>
        <begin position="4"/>
        <end position="119"/>
    </location>
</feature>
<dbReference type="GO" id="GO:0090729">
    <property type="term" value="F:toxin activity"/>
    <property type="evidence" value="ECO:0007669"/>
    <property type="project" value="UniProtKB-KW"/>
</dbReference>
<name>A0A1H2LBC0_9ACTN</name>
<comment type="cofactor">
    <cofactor evidence="6">
        <name>Mg(2+)</name>
        <dbReference type="ChEBI" id="CHEBI:18420"/>
    </cofactor>
</comment>
<gene>
    <name evidence="6" type="primary">vapC</name>
    <name evidence="8" type="ORF">SAMN04488563_5736</name>
</gene>
<dbReference type="EC" id="3.1.-.-" evidence="6"/>
<feature type="binding site" evidence="6">
    <location>
        <position position="91"/>
    </location>
    <ligand>
        <name>Mg(2+)</name>
        <dbReference type="ChEBI" id="CHEBI:18420"/>
    </ligand>
</feature>
<dbReference type="OrthoDB" id="1525146at2"/>
<dbReference type="SUPFAM" id="SSF88723">
    <property type="entry name" value="PIN domain-like"/>
    <property type="match status" value="1"/>
</dbReference>
<evidence type="ECO:0000256" key="1">
    <source>
        <dbReference type="ARBA" id="ARBA00022649"/>
    </source>
</evidence>
<organism evidence="8 9">
    <name type="scientific">Jiangella alkaliphila</name>
    <dbReference type="NCBI Taxonomy" id="419479"/>
    <lineage>
        <taxon>Bacteria</taxon>
        <taxon>Bacillati</taxon>
        <taxon>Actinomycetota</taxon>
        <taxon>Actinomycetes</taxon>
        <taxon>Jiangellales</taxon>
        <taxon>Jiangellaceae</taxon>
        <taxon>Jiangella</taxon>
    </lineage>
</organism>
<evidence type="ECO:0000313" key="9">
    <source>
        <dbReference type="Proteomes" id="UP000182977"/>
    </source>
</evidence>
<keyword evidence="5 6" id="KW-0460">Magnesium</keyword>
<evidence type="ECO:0000256" key="2">
    <source>
        <dbReference type="ARBA" id="ARBA00022722"/>
    </source>
</evidence>
<keyword evidence="6" id="KW-0800">Toxin</keyword>
<sequence>MAHYLDTSALVKLVVAETETTALRAWLQETDRTPVSCDLARTELMRAVRRAAPDRVVQARAVLDSITLIQLATSTFEEAGRLDPRLLRTLDAVHLAAALELGDDLETIVTYDERLAEAAQSNGVTVTAPS</sequence>
<dbReference type="AlphaFoldDB" id="A0A1H2LBC0"/>
<protein>
    <recommendedName>
        <fullName evidence="6">Ribonuclease VapC</fullName>
        <shortName evidence="6">RNase VapC</shortName>
        <ecNumber evidence="6">3.1.-.-</ecNumber>
    </recommendedName>
    <alternativeName>
        <fullName evidence="6">Toxin VapC</fullName>
    </alternativeName>
</protein>
<dbReference type="STRING" id="419479.SAMN04488563_5736"/>
<keyword evidence="1 6" id="KW-1277">Toxin-antitoxin system</keyword>
<proteinExistence type="inferred from homology"/>
<evidence type="ECO:0000256" key="3">
    <source>
        <dbReference type="ARBA" id="ARBA00022723"/>
    </source>
</evidence>
<dbReference type="InterPro" id="IPR022907">
    <property type="entry name" value="VapC_family"/>
</dbReference>
<evidence type="ECO:0000313" key="8">
    <source>
        <dbReference type="EMBL" id="SDU78219.1"/>
    </source>
</evidence>
<accession>A0A1H2LBC0</accession>
<evidence type="ECO:0000256" key="5">
    <source>
        <dbReference type="ARBA" id="ARBA00022842"/>
    </source>
</evidence>
<dbReference type="CDD" id="cd09874">
    <property type="entry name" value="PIN_MT3492-like"/>
    <property type="match status" value="1"/>
</dbReference>
<evidence type="ECO:0000256" key="6">
    <source>
        <dbReference type="HAMAP-Rule" id="MF_00265"/>
    </source>
</evidence>
<feature type="binding site" evidence="6">
    <location>
        <position position="6"/>
    </location>
    <ligand>
        <name>Mg(2+)</name>
        <dbReference type="ChEBI" id="CHEBI:18420"/>
    </ligand>
</feature>
<dbReference type="Gene3D" id="3.40.50.1010">
    <property type="entry name" value="5'-nuclease"/>
    <property type="match status" value="1"/>
</dbReference>
<evidence type="ECO:0000256" key="4">
    <source>
        <dbReference type="ARBA" id="ARBA00022801"/>
    </source>
</evidence>
<dbReference type="RefSeq" id="WP_046769672.1">
    <property type="nucleotide sequence ID" value="NZ_KQ061238.1"/>
</dbReference>
<evidence type="ECO:0000259" key="7">
    <source>
        <dbReference type="Pfam" id="PF01850"/>
    </source>
</evidence>
<keyword evidence="2 6" id="KW-0540">Nuclease</keyword>
<comment type="function">
    <text evidence="6">Toxic component of a toxin-antitoxin (TA) system. An RNase.</text>
</comment>
<dbReference type="GO" id="GO:0016787">
    <property type="term" value="F:hydrolase activity"/>
    <property type="evidence" value="ECO:0007669"/>
    <property type="project" value="UniProtKB-KW"/>
</dbReference>
<dbReference type="GO" id="GO:0004540">
    <property type="term" value="F:RNA nuclease activity"/>
    <property type="evidence" value="ECO:0007669"/>
    <property type="project" value="InterPro"/>
</dbReference>
<reference evidence="9" key="1">
    <citation type="submission" date="2016-10" db="EMBL/GenBank/DDBJ databases">
        <authorList>
            <person name="Varghese N."/>
            <person name="Submissions S."/>
        </authorList>
    </citation>
    <scope>NUCLEOTIDE SEQUENCE [LARGE SCALE GENOMIC DNA]</scope>
    <source>
        <strain evidence="9">DSM 45079</strain>
    </source>
</reference>
<dbReference type="HAMAP" id="MF_00265">
    <property type="entry name" value="VapC_Nob1"/>
    <property type="match status" value="1"/>
</dbReference>
<dbReference type="Proteomes" id="UP000182977">
    <property type="component" value="Chromosome I"/>
</dbReference>
<dbReference type="InterPro" id="IPR002716">
    <property type="entry name" value="PIN_dom"/>
</dbReference>
<keyword evidence="3 6" id="KW-0479">Metal-binding</keyword>
<keyword evidence="4 6" id="KW-0378">Hydrolase</keyword>
<keyword evidence="9" id="KW-1185">Reference proteome</keyword>